<dbReference type="Pfam" id="PF01129">
    <property type="entry name" value="ART"/>
    <property type="match status" value="1"/>
</dbReference>
<keyword evidence="7" id="KW-0548">Nucleotidyltransferase</keyword>
<name>A0A8B9KX53_ASTMX</name>
<evidence type="ECO:0000256" key="11">
    <source>
        <dbReference type="ARBA" id="ARBA00023027"/>
    </source>
</evidence>
<evidence type="ECO:0000256" key="9">
    <source>
        <dbReference type="ARBA" id="ARBA00022857"/>
    </source>
</evidence>
<evidence type="ECO:0000256" key="4">
    <source>
        <dbReference type="ARBA" id="ARBA00022656"/>
    </source>
</evidence>
<evidence type="ECO:0000256" key="6">
    <source>
        <dbReference type="ARBA" id="ARBA00022679"/>
    </source>
</evidence>
<evidence type="ECO:0000313" key="15">
    <source>
        <dbReference type="Ensembl" id="ENSAMXP00005043925.1"/>
    </source>
</evidence>
<keyword evidence="5 14" id="KW-0328">Glycosyltransferase</keyword>
<keyword evidence="11 14" id="KW-0520">NAD</keyword>
<keyword evidence="8 14" id="KW-0732">Signal</keyword>
<dbReference type="PRINTS" id="PR00970">
    <property type="entry name" value="RIBTRNSFRASE"/>
</dbReference>
<keyword evidence="9 14" id="KW-0521">NADP</keyword>
<keyword evidence="6 14" id="KW-0808">Transferase</keyword>
<comment type="catalytic activity">
    <reaction evidence="13 14">
        <text>L-arginyl-[protein] + NAD(+) = N(omega)-(ADP-D-ribosyl)-L-arginyl-[protein] + nicotinamide + H(+)</text>
        <dbReference type="Rhea" id="RHEA:19149"/>
        <dbReference type="Rhea" id="RHEA-COMP:10532"/>
        <dbReference type="Rhea" id="RHEA-COMP:15087"/>
        <dbReference type="ChEBI" id="CHEBI:15378"/>
        <dbReference type="ChEBI" id="CHEBI:17154"/>
        <dbReference type="ChEBI" id="CHEBI:29965"/>
        <dbReference type="ChEBI" id="CHEBI:57540"/>
        <dbReference type="ChEBI" id="CHEBI:142554"/>
        <dbReference type="EC" id="2.4.2.31"/>
    </reaction>
</comment>
<dbReference type="PROSITE" id="PS51996">
    <property type="entry name" value="TR_MART"/>
    <property type="match status" value="1"/>
</dbReference>
<keyword evidence="12" id="KW-1015">Disulfide bond</keyword>
<dbReference type="GO" id="GO:0005576">
    <property type="term" value="C:extracellular region"/>
    <property type="evidence" value="ECO:0007669"/>
    <property type="project" value="UniProtKB-SubCell"/>
</dbReference>
<comment type="similarity">
    <text evidence="2 14">Belongs to the Arg-specific ADP-ribosyltransferase family.</text>
</comment>
<evidence type="ECO:0000256" key="5">
    <source>
        <dbReference type="ARBA" id="ARBA00022676"/>
    </source>
</evidence>
<protein>
    <recommendedName>
        <fullName evidence="14">NAD(P)(+)--arginine ADP-ribosyltransferase</fullName>
        <ecNumber evidence="14">2.4.2.31</ecNumber>
    </recommendedName>
    <alternativeName>
        <fullName evidence="14">Mono(ADP-ribosyl)transferase</fullName>
    </alternativeName>
</protein>
<dbReference type="GO" id="GO:0016779">
    <property type="term" value="F:nucleotidyltransferase activity"/>
    <property type="evidence" value="ECO:0007669"/>
    <property type="project" value="UniProtKB-KW"/>
</dbReference>
<comment type="subcellular location">
    <subcellularLocation>
        <location evidence="1">Secreted</location>
    </subcellularLocation>
</comment>
<dbReference type="EC" id="2.4.2.31" evidence="14"/>
<evidence type="ECO:0000256" key="8">
    <source>
        <dbReference type="ARBA" id="ARBA00022729"/>
    </source>
</evidence>
<dbReference type="PANTHER" id="PTHR10339">
    <property type="entry name" value="ADP-RIBOSYLTRANSFERASE"/>
    <property type="match status" value="1"/>
</dbReference>
<dbReference type="Ensembl" id="ENSAMXT00005047738.1">
    <property type="protein sequence ID" value="ENSAMXP00005043925.1"/>
    <property type="gene ID" value="ENSAMXG00005020424.1"/>
</dbReference>
<evidence type="ECO:0000256" key="10">
    <source>
        <dbReference type="ARBA" id="ARBA00023026"/>
    </source>
</evidence>
<evidence type="ECO:0000256" key="14">
    <source>
        <dbReference type="RuleBase" id="RU361228"/>
    </source>
</evidence>
<keyword evidence="4" id="KW-0800">Toxin</keyword>
<feature type="signal peptide" evidence="14">
    <location>
        <begin position="1"/>
        <end position="22"/>
    </location>
</feature>
<dbReference type="InterPro" id="IPR050999">
    <property type="entry name" value="ADP-ribosyltransferase_ARG"/>
</dbReference>
<dbReference type="Gene3D" id="3.90.176.10">
    <property type="entry name" value="Toxin ADP-ribosyltransferase, Chain A, domain 1"/>
    <property type="match status" value="1"/>
</dbReference>
<evidence type="ECO:0000256" key="12">
    <source>
        <dbReference type="ARBA" id="ARBA00023157"/>
    </source>
</evidence>
<feature type="chain" id="PRO_5034346598" description="NAD(P)(+)--arginine ADP-ribosyltransferase" evidence="14">
    <location>
        <begin position="23"/>
        <end position="278"/>
    </location>
</feature>
<evidence type="ECO:0000256" key="13">
    <source>
        <dbReference type="ARBA" id="ARBA00047597"/>
    </source>
</evidence>
<evidence type="ECO:0000256" key="3">
    <source>
        <dbReference type="ARBA" id="ARBA00022525"/>
    </source>
</evidence>
<reference evidence="15" key="1">
    <citation type="submission" date="2025-08" db="UniProtKB">
        <authorList>
            <consortium name="Ensembl"/>
        </authorList>
    </citation>
    <scope>IDENTIFICATION</scope>
</reference>
<evidence type="ECO:0000313" key="16">
    <source>
        <dbReference type="Proteomes" id="UP000694621"/>
    </source>
</evidence>
<evidence type="ECO:0000256" key="2">
    <source>
        <dbReference type="ARBA" id="ARBA00009558"/>
    </source>
</evidence>
<sequence length="278" mass="32187">MMMMMIIIIITVVAMIISIISPKQISAMEYPLDMAENSVDDSYEGCRDAMEKLVVSKYTKQERKNTPGFAAAWKIALNAKKCSKEETFKNQCAAIYLYTGNPEKNKIFSYKEFNAATRKAAYKSNSFQFYTLFFYLTDAVQQLKQKQKQCLTTYRRTNIKFPTNVRNKTIRFGSFTSTSLVEPPTRFGDKSCFEMETCFGADVIKYSKFPDESEVLVPPYEVFRVTKIKTKDKKNKNLWCEVVYELKSIKKMRSDLKCAKVNDKTLAYGLQLKKQEDQ</sequence>
<accession>A0A8B9KX53</accession>
<keyword evidence="10" id="KW-0843">Virulence</keyword>
<organism evidence="15 16">
    <name type="scientific">Astyanax mexicanus</name>
    <name type="common">Blind cave fish</name>
    <name type="synonym">Astyanax fasciatus mexicanus</name>
    <dbReference type="NCBI Taxonomy" id="7994"/>
    <lineage>
        <taxon>Eukaryota</taxon>
        <taxon>Metazoa</taxon>
        <taxon>Chordata</taxon>
        <taxon>Craniata</taxon>
        <taxon>Vertebrata</taxon>
        <taxon>Euteleostomi</taxon>
        <taxon>Actinopterygii</taxon>
        <taxon>Neopterygii</taxon>
        <taxon>Teleostei</taxon>
        <taxon>Ostariophysi</taxon>
        <taxon>Characiformes</taxon>
        <taxon>Characoidei</taxon>
        <taxon>Acestrorhamphidae</taxon>
        <taxon>Acestrorhamphinae</taxon>
        <taxon>Astyanax</taxon>
    </lineage>
</organism>
<evidence type="ECO:0000256" key="1">
    <source>
        <dbReference type="ARBA" id="ARBA00004613"/>
    </source>
</evidence>
<evidence type="ECO:0000256" key="7">
    <source>
        <dbReference type="ARBA" id="ARBA00022695"/>
    </source>
</evidence>
<dbReference type="GO" id="GO:0106274">
    <property type="term" value="F:NAD+-protein-arginine ADP-ribosyltransferase activity"/>
    <property type="evidence" value="ECO:0007669"/>
    <property type="project" value="UniProtKB-EC"/>
</dbReference>
<dbReference type="Proteomes" id="UP000694621">
    <property type="component" value="Unplaced"/>
</dbReference>
<dbReference type="SUPFAM" id="SSF56399">
    <property type="entry name" value="ADP-ribosylation"/>
    <property type="match status" value="1"/>
</dbReference>
<proteinExistence type="inferred from homology"/>
<keyword evidence="3" id="KW-0964">Secreted</keyword>
<dbReference type="InterPro" id="IPR000768">
    <property type="entry name" value="ART"/>
</dbReference>
<dbReference type="GO" id="GO:0090729">
    <property type="term" value="F:toxin activity"/>
    <property type="evidence" value="ECO:0007669"/>
    <property type="project" value="UniProtKB-KW"/>
</dbReference>
<dbReference type="FunFam" id="3.90.176.10:FF:000001">
    <property type="entry name" value="NAD(P)(+)--arginine ADP-ribosyltransferase"/>
    <property type="match status" value="1"/>
</dbReference>
<dbReference type="PANTHER" id="PTHR10339:SF25">
    <property type="entry name" value="SECRETED EXOENZYME S"/>
    <property type="match status" value="1"/>
</dbReference>
<dbReference type="AlphaFoldDB" id="A0A8B9KX53"/>
<dbReference type="GO" id="GO:0003950">
    <property type="term" value="F:NAD+ poly-ADP-ribosyltransferase activity"/>
    <property type="evidence" value="ECO:0007669"/>
    <property type="project" value="TreeGrafter"/>
</dbReference>